<dbReference type="Pfam" id="PF05532">
    <property type="entry name" value="CsbD"/>
    <property type="match status" value="1"/>
</dbReference>
<dbReference type="AlphaFoldDB" id="A0A212R7M0"/>
<dbReference type="SUPFAM" id="SSF69047">
    <property type="entry name" value="Hypothetical protein YjbJ"/>
    <property type="match status" value="1"/>
</dbReference>
<protein>
    <submittedName>
        <fullName evidence="4">Uncharacterized conserved protein YjbJ, UPF0337 family</fullName>
    </submittedName>
</protein>
<comment type="similarity">
    <text evidence="1">Belongs to the UPF0337 (CsbD) family.</text>
</comment>
<gene>
    <name evidence="4" type="ORF">SAMN07250955_106127</name>
</gene>
<sequence length="60" mass="6288">MDRNRVEGTAKDVKGKINEAVGKLTGNDRLRAEGKTDQVAGKAQGALGKSKDAVKAAVKH</sequence>
<feature type="domain" description="CsbD-like" evidence="3">
    <location>
        <begin position="4"/>
        <end position="55"/>
    </location>
</feature>
<dbReference type="InterPro" id="IPR008462">
    <property type="entry name" value="CsbD"/>
</dbReference>
<dbReference type="Gene3D" id="1.10.1470.10">
    <property type="entry name" value="YjbJ"/>
    <property type="match status" value="1"/>
</dbReference>
<evidence type="ECO:0000256" key="2">
    <source>
        <dbReference type="SAM" id="MobiDB-lite"/>
    </source>
</evidence>
<dbReference type="OrthoDB" id="9796058at2"/>
<name>A0A212R7M0_9PROT</name>
<organism evidence="4 5">
    <name type="scientific">Arboricoccus pini</name>
    <dbReference type="NCBI Taxonomy" id="1963835"/>
    <lineage>
        <taxon>Bacteria</taxon>
        <taxon>Pseudomonadati</taxon>
        <taxon>Pseudomonadota</taxon>
        <taxon>Alphaproteobacteria</taxon>
        <taxon>Geminicoccales</taxon>
        <taxon>Geminicoccaceae</taxon>
        <taxon>Arboricoccus</taxon>
    </lineage>
</organism>
<dbReference type="EMBL" id="FYEH01000006">
    <property type="protein sequence ID" value="SNB68088.1"/>
    <property type="molecule type" value="Genomic_DNA"/>
</dbReference>
<dbReference type="InterPro" id="IPR050423">
    <property type="entry name" value="UPF0337_stress_rsp"/>
</dbReference>
<dbReference type="RefSeq" id="WP_088561429.1">
    <property type="nucleotide sequence ID" value="NZ_FYEH01000006.1"/>
</dbReference>
<dbReference type="Proteomes" id="UP000197065">
    <property type="component" value="Unassembled WGS sequence"/>
</dbReference>
<evidence type="ECO:0000256" key="1">
    <source>
        <dbReference type="ARBA" id="ARBA00009129"/>
    </source>
</evidence>
<proteinExistence type="inferred from homology"/>
<evidence type="ECO:0000313" key="4">
    <source>
        <dbReference type="EMBL" id="SNB68088.1"/>
    </source>
</evidence>
<evidence type="ECO:0000313" key="5">
    <source>
        <dbReference type="Proteomes" id="UP000197065"/>
    </source>
</evidence>
<reference evidence="4 5" key="1">
    <citation type="submission" date="2017-06" db="EMBL/GenBank/DDBJ databases">
        <authorList>
            <person name="Kim H.J."/>
            <person name="Triplett B.A."/>
        </authorList>
    </citation>
    <scope>NUCLEOTIDE SEQUENCE [LARGE SCALE GENOMIC DNA]</scope>
    <source>
        <strain evidence="4 5">B29T1</strain>
    </source>
</reference>
<evidence type="ECO:0000259" key="3">
    <source>
        <dbReference type="Pfam" id="PF05532"/>
    </source>
</evidence>
<feature type="region of interest" description="Disordered" evidence="2">
    <location>
        <begin position="32"/>
        <end position="60"/>
    </location>
</feature>
<keyword evidence="5" id="KW-1185">Reference proteome</keyword>
<dbReference type="PANTHER" id="PTHR34977">
    <property type="entry name" value="UPF0337 PROTEIN YJBJ"/>
    <property type="match status" value="1"/>
</dbReference>
<accession>A0A212R7M0</accession>
<dbReference type="PANTHER" id="PTHR34977:SF1">
    <property type="entry name" value="UPF0337 PROTEIN YJBJ"/>
    <property type="match status" value="1"/>
</dbReference>
<dbReference type="InterPro" id="IPR036629">
    <property type="entry name" value="YjbJ_sf"/>
</dbReference>